<sequence>MVPEIIISGIVFAHDRILPQKGGILLVIAVHGQTEMVARRPEAAFGVLLQLAAVLFIGKSGFRRHVENQHAARLQRGECFGQQQPPVGWRKYPEIAVDHGNHVLIPGEIPLQIIAADIIDFR</sequence>
<organism evidence="1">
    <name type="scientific">bioreactor metagenome</name>
    <dbReference type="NCBI Taxonomy" id="1076179"/>
    <lineage>
        <taxon>unclassified sequences</taxon>
        <taxon>metagenomes</taxon>
        <taxon>ecological metagenomes</taxon>
    </lineage>
</organism>
<dbReference type="AlphaFoldDB" id="A0A645JV15"/>
<gene>
    <name evidence="1" type="ORF">SDC9_210837</name>
</gene>
<proteinExistence type="predicted"/>
<name>A0A645JV15_9ZZZZ</name>
<evidence type="ECO:0000313" key="1">
    <source>
        <dbReference type="EMBL" id="MPN63083.1"/>
    </source>
</evidence>
<accession>A0A645JV15</accession>
<protein>
    <submittedName>
        <fullName evidence="1">Uncharacterized protein</fullName>
    </submittedName>
</protein>
<comment type="caution">
    <text evidence="1">The sequence shown here is derived from an EMBL/GenBank/DDBJ whole genome shotgun (WGS) entry which is preliminary data.</text>
</comment>
<dbReference type="EMBL" id="VSSQ01141976">
    <property type="protein sequence ID" value="MPN63083.1"/>
    <property type="molecule type" value="Genomic_DNA"/>
</dbReference>
<reference evidence="1" key="1">
    <citation type="submission" date="2019-08" db="EMBL/GenBank/DDBJ databases">
        <authorList>
            <person name="Kucharzyk K."/>
            <person name="Murdoch R.W."/>
            <person name="Higgins S."/>
            <person name="Loffler F."/>
        </authorList>
    </citation>
    <scope>NUCLEOTIDE SEQUENCE</scope>
</reference>